<protein>
    <submittedName>
        <fullName evidence="5">cAMP-binding domain of CRP or a regulatory subunit of cAMP-dependent protein kinases</fullName>
    </submittedName>
</protein>
<dbReference type="SMART" id="SM00419">
    <property type="entry name" value="HTH_CRP"/>
    <property type="match status" value="1"/>
</dbReference>
<evidence type="ECO:0000256" key="2">
    <source>
        <dbReference type="ARBA" id="ARBA00023125"/>
    </source>
</evidence>
<dbReference type="Gene3D" id="2.60.120.10">
    <property type="entry name" value="Jelly Rolls"/>
    <property type="match status" value="1"/>
</dbReference>
<dbReference type="InterPro" id="IPR000595">
    <property type="entry name" value="cNMP-bd_dom"/>
</dbReference>
<name>A0A1I0I6F9_9FIRM</name>
<evidence type="ECO:0000313" key="6">
    <source>
        <dbReference type="Proteomes" id="UP000198508"/>
    </source>
</evidence>
<dbReference type="PANTHER" id="PTHR24567">
    <property type="entry name" value="CRP FAMILY TRANSCRIPTIONAL REGULATORY PROTEIN"/>
    <property type="match status" value="1"/>
</dbReference>
<dbReference type="GO" id="GO:0003700">
    <property type="term" value="F:DNA-binding transcription factor activity"/>
    <property type="evidence" value="ECO:0007669"/>
    <property type="project" value="TreeGrafter"/>
</dbReference>
<dbReference type="SUPFAM" id="SSF46785">
    <property type="entry name" value="Winged helix' DNA-binding domain"/>
    <property type="match status" value="1"/>
</dbReference>
<sequence length="229" mass="26412">MEEFLHILRKSPLFYGVNDDELYTLLKCCAAEQTRYEEGEYIYRMGESLNSIMIMLSGSAMVVQENFWGRQEELFRVKEGEIFGESYSCARTAVLPVSVVTEGPCEVLFLQYQRMITFCSLACDFHTRLIQNMLRVLSEHNVKLENKLEHMSRKTTRDKLLSYLSQQAVACGGRDFDIPHSRQELARYLGVDRSAMSNELSKMKTEGLLEFQRNHFVLYEKAGAVNGQT</sequence>
<keyword evidence="5" id="KW-0808">Transferase</keyword>
<keyword evidence="6" id="KW-1185">Reference proteome</keyword>
<dbReference type="SUPFAM" id="SSF51206">
    <property type="entry name" value="cAMP-binding domain-like"/>
    <property type="match status" value="1"/>
</dbReference>
<feature type="domain" description="Cyclic nucleotide-binding" evidence="4">
    <location>
        <begin position="13"/>
        <end position="85"/>
    </location>
</feature>
<dbReference type="PANTHER" id="PTHR24567:SF26">
    <property type="entry name" value="REGULATORY PROTEIN YEIL"/>
    <property type="match status" value="1"/>
</dbReference>
<dbReference type="InterPro" id="IPR050397">
    <property type="entry name" value="Env_Response_Regulators"/>
</dbReference>
<dbReference type="InterPro" id="IPR014710">
    <property type="entry name" value="RmlC-like_jellyroll"/>
</dbReference>
<dbReference type="InterPro" id="IPR012318">
    <property type="entry name" value="HTH_CRP"/>
</dbReference>
<dbReference type="GO" id="GO:0005829">
    <property type="term" value="C:cytosol"/>
    <property type="evidence" value="ECO:0007669"/>
    <property type="project" value="TreeGrafter"/>
</dbReference>
<dbReference type="SMART" id="SM00100">
    <property type="entry name" value="cNMP"/>
    <property type="match status" value="1"/>
</dbReference>
<reference evidence="6" key="1">
    <citation type="submission" date="2016-10" db="EMBL/GenBank/DDBJ databases">
        <authorList>
            <person name="Varghese N."/>
            <person name="Submissions S."/>
        </authorList>
    </citation>
    <scope>NUCLEOTIDE SEQUENCE [LARGE SCALE GENOMIC DNA]</scope>
    <source>
        <strain evidence="6">NLAE-zl-G277</strain>
    </source>
</reference>
<keyword evidence="2" id="KW-0238">DNA-binding</keyword>
<dbReference type="EMBL" id="FOIM01000019">
    <property type="protein sequence ID" value="SET92110.1"/>
    <property type="molecule type" value="Genomic_DNA"/>
</dbReference>
<dbReference type="GO" id="GO:0003677">
    <property type="term" value="F:DNA binding"/>
    <property type="evidence" value="ECO:0007669"/>
    <property type="project" value="UniProtKB-KW"/>
</dbReference>
<keyword evidence="1" id="KW-0805">Transcription regulation</keyword>
<evidence type="ECO:0000259" key="4">
    <source>
        <dbReference type="PROSITE" id="PS50042"/>
    </source>
</evidence>
<evidence type="ECO:0000313" key="5">
    <source>
        <dbReference type="EMBL" id="SET92110.1"/>
    </source>
</evidence>
<evidence type="ECO:0000256" key="3">
    <source>
        <dbReference type="ARBA" id="ARBA00023163"/>
    </source>
</evidence>
<dbReference type="InterPro" id="IPR036390">
    <property type="entry name" value="WH_DNA-bd_sf"/>
</dbReference>
<proteinExistence type="predicted"/>
<dbReference type="RefSeq" id="WP_024735744.1">
    <property type="nucleotide sequence ID" value="NZ_CABJCG010000011.1"/>
</dbReference>
<dbReference type="GO" id="GO:0016301">
    <property type="term" value="F:kinase activity"/>
    <property type="evidence" value="ECO:0007669"/>
    <property type="project" value="UniProtKB-KW"/>
</dbReference>
<dbReference type="Proteomes" id="UP000198508">
    <property type="component" value="Unassembled WGS sequence"/>
</dbReference>
<keyword evidence="5" id="KW-0418">Kinase</keyword>
<dbReference type="GeneID" id="93279457"/>
<evidence type="ECO:0000256" key="1">
    <source>
        <dbReference type="ARBA" id="ARBA00023015"/>
    </source>
</evidence>
<accession>A0A1I0I6F9</accession>
<gene>
    <name evidence="5" type="ORF">SAMN05216313_11989</name>
</gene>
<organism evidence="5 6">
    <name type="scientific">Enterocloster lavalensis</name>
    <dbReference type="NCBI Taxonomy" id="460384"/>
    <lineage>
        <taxon>Bacteria</taxon>
        <taxon>Bacillati</taxon>
        <taxon>Bacillota</taxon>
        <taxon>Clostridia</taxon>
        <taxon>Lachnospirales</taxon>
        <taxon>Lachnospiraceae</taxon>
        <taxon>Enterocloster</taxon>
    </lineage>
</organism>
<dbReference type="Pfam" id="PF00027">
    <property type="entry name" value="cNMP_binding"/>
    <property type="match status" value="1"/>
</dbReference>
<dbReference type="PROSITE" id="PS50042">
    <property type="entry name" value="CNMP_BINDING_3"/>
    <property type="match status" value="1"/>
</dbReference>
<dbReference type="CDD" id="cd00038">
    <property type="entry name" value="CAP_ED"/>
    <property type="match status" value="1"/>
</dbReference>
<dbReference type="AlphaFoldDB" id="A0A1I0I6F9"/>
<dbReference type="STRING" id="460384.SAMN05216313_11989"/>
<keyword evidence="3" id="KW-0804">Transcription</keyword>
<dbReference type="InterPro" id="IPR018490">
    <property type="entry name" value="cNMP-bd_dom_sf"/>
</dbReference>
<dbReference type="Pfam" id="PF13545">
    <property type="entry name" value="HTH_Crp_2"/>
    <property type="match status" value="1"/>
</dbReference>